<dbReference type="AlphaFoldDB" id="A0A4Y2V1F4"/>
<evidence type="ECO:0000313" key="2">
    <source>
        <dbReference type="EMBL" id="GBO18344.1"/>
    </source>
</evidence>
<sequence>MCHANNYRSKKRKFAGNRYSNVRVKNDRQMSDNVVDDENQKVTASYSKLERYKHNFSTETSSETNSEIFGNRIINVKTLISVFAILCCPVCFSNNLMLNEDSGFGLSSNFCIKCKNCSFMKGLSLTVKVNNKNQLNILVVYALRLIGKGYNVGRKLFCLFVLPFLSKNIFRRQEMKLKQAAYETATENMRTSANDIMLLKGGQKDTTSCGVSMDGT</sequence>
<evidence type="ECO:0000313" key="4">
    <source>
        <dbReference type="Proteomes" id="UP000499080"/>
    </source>
</evidence>
<proteinExistence type="predicted"/>
<reference evidence="3 4" key="1">
    <citation type="journal article" date="2019" name="Sci. Rep.">
        <title>Orb-weaving spider Araneus ventricosus genome elucidates the spidroin gene catalogue.</title>
        <authorList>
            <person name="Kono N."/>
            <person name="Nakamura H."/>
            <person name="Ohtoshi R."/>
            <person name="Moran D.A.P."/>
            <person name="Shinohara A."/>
            <person name="Yoshida Y."/>
            <person name="Fujiwara M."/>
            <person name="Mori M."/>
            <person name="Tomita M."/>
            <person name="Arakawa K."/>
        </authorList>
    </citation>
    <scope>NUCLEOTIDE SEQUENCE [LARGE SCALE GENOMIC DNA]</scope>
</reference>
<dbReference type="OrthoDB" id="6427993at2759"/>
<accession>A0A4Y2V1F4</accession>
<dbReference type="EMBL" id="BGPR01041973">
    <property type="protein sequence ID" value="GBO18344.1"/>
    <property type="molecule type" value="Genomic_DNA"/>
</dbReference>
<dbReference type="Proteomes" id="UP000499080">
    <property type="component" value="Unassembled WGS sequence"/>
</dbReference>
<evidence type="ECO:0000259" key="1">
    <source>
        <dbReference type="Pfam" id="PF20700"/>
    </source>
</evidence>
<organism evidence="3 4">
    <name type="scientific">Araneus ventricosus</name>
    <name type="common">Orbweaver spider</name>
    <name type="synonym">Epeira ventricosa</name>
    <dbReference type="NCBI Taxonomy" id="182803"/>
    <lineage>
        <taxon>Eukaryota</taxon>
        <taxon>Metazoa</taxon>
        <taxon>Ecdysozoa</taxon>
        <taxon>Arthropoda</taxon>
        <taxon>Chelicerata</taxon>
        <taxon>Arachnida</taxon>
        <taxon>Araneae</taxon>
        <taxon>Araneomorphae</taxon>
        <taxon>Entelegynae</taxon>
        <taxon>Araneoidea</taxon>
        <taxon>Araneidae</taxon>
        <taxon>Araneus</taxon>
    </lineage>
</organism>
<evidence type="ECO:0000313" key="3">
    <source>
        <dbReference type="EMBL" id="GBO18351.1"/>
    </source>
</evidence>
<dbReference type="InterPro" id="IPR049012">
    <property type="entry name" value="Mutator_transp_dom"/>
</dbReference>
<dbReference type="EMBL" id="BGPR01041975">
    <property type="protein sequence ID" value="GBO18351.1"/>
    <property type="molecule type" value="Genomic_DNA"/>
</dbReference>
<gene>
    <name evidence="2" type="ORF">AVEN_13024_1</name>
    <name evidence="3" type="ORF">AVEN_27749_1</name>
</gene>
<feature type="domain" description="Mutator-like transposase" evidence="1">
    <location>
        <begin position="70"/>
        <end position="216"/>
    </location>
</feature>
<dbReference type="Pfam" id="PF20700">
    <property type="entry name" value="Mutator"/>
    <property type="match status" value="1"/>
</dbReference>
<keyword evidence="4" id="KW-1185">Reference proteome</keyword>
<comment type="caution">
    <text evidence="3">The sequence shown here is derived from an EMBL/GenBank/DDBJ whole genome shotgun (WGS) entry which is preliminary data.</text>
</comment>
<name>A0A4Y2V1F4_ARAVE</name>
<protein>
    <recommendedName>
        <fullName evidence="1">Mutator-like transposase domain-containing protein</fullName>
    </recommendedName>
</protein>